<keyword evidence="6 9" id="KW-0648">Protein biosynthesis</keyword>
<evidence type="ECO:0000259" key="14">
    <source>
        <dbReference type="Pfam" id="PF13603"/>
    </source>
</evidence>
<evidence type="ECO:0000256" key="6">
    <source>
        <dbReference type="ARBA" id="ARBA00022917"/>
    </source>
</evidence>
<comment type="catalytic activity">
    <reaction evidence="8 9">
        <text>tRNA(Leu) + L-leucine + ATP = L-leucyl-tRNA(Leu) + AMP + diphosphate</text>
        <dbReference type="Rhea" id="RHEA:11688"/>
        <dbReference type="Rhea" id="RHEA-COMP:9613"/>
        <dbReference type="Rhea" id="RHEA-COMP:9622"/>
        <dbReference type="ChEBI" id="CHEBI:30616"/>
        <dbReference type="ChEBI" id="CHEBI:33019"/>
        <dbReference type="ChEBI" id="CHEBI:57427"/>
        <dbReference type="ChEBI" id="CHEBI:78442"/>
        <dbReference type="ChEBI" id="CHEBI:78494"/>
        <dbReference type="ChEBI" id="CHEBI:456215"/>
        <dbReference type="EC" id="6.1.1.4"/>
    </reaction>
</comment>
<dbReference type="EMBL" id="JFAD01000012">
    <property type="protein sequence ID" value="EXU61308.1"/>
    <property type="molecule type" value="Genomic_DNA"/>
</dbReference>
<dbReference type="PRINTS" id="PR00985">
    <property type="entry name" value="TRNASYNTHLEU"/>
</dbReference>
<evidence type="ECO:0000259" key="13">
    <source>
        <dbReference type="Pfam" id="PF09334"/>
    </source>
</evidence>
<evidence type="ECO:0000256" key="7">
    <source>
        <dbReference type="ARBA" id="ARBA00023146"/>
    </source>
</evidence>
<dbReference type="InterPro" id="IPR009008">
    <property type="entry name" value="Val/Leu/Ile-tRNA-synth_edit"/>
</dbReference>
<dbReference type="RefSeq" id="WP_044284035.1">
    <property type="nucleotide sequence ID" value="NZ_JFAD01000012.1"/>
</dbReference>
<keyword evidence="7 9" id="KW-0030">Aminoacyl-tRNA synthetase</keyword>
<dbReference type="GO" id="GO:0005524">
    <property type="term" value="F:ATP binding"/>
    <property type="evidence" value="ECO:0007669"/>
    <property type="project" value="UniProtKB-UniRule"/>
</dbReference>
<comment type="similarity">
    <text evidence="1 9 10">Belongs to the class-I aminoacyl-tRNA synthetase family.</text>
</comment>
<feature type="short sequence motif" description="'KMSKS' region" evidence="9">
    <location>
        <begin position="564"/>
        <end position="568"/>
    </location>
</feature>
<dbReference type="eggNOG" id="COG0495">
    <property type="taxonomic scope" value="Bacteria"/>
</dbReference>
<dbReference type="SUPFAM" id="SSF50677">
    <property type="entry name" value="ValRS/IleRS/LeuRS editing domain"/>
    <property type="match status" value="1"/>
</dbReference>
<evidence type="ECO:0000256" key="4">
    <source>
        <dbReference type="ARBA" id="ARBA00022741"/>
    </source>
</evidence>
<dbReference type="InterPro" id="IPR025709">
    <property type="entry name" value="Leu_tRNA-synth_edit"/>
</dbReference>
<feature type="domain" description="Leucyl-tRNA synthetase editing" evidence="14">
    <location>
        <begin position="223"/>
        <end position="385"/>
    </location>
</feature>
<evidence type="ECO:0000256" key="9">
    <source>
        <dbReference type="HAMAP-Rule" id="MF_00049"/>
    </source>
</evidence>
<dbReference type="Pfam" id="PF09334">
    <property type="entry name" value="tRNA-synt_1g"/>
    <property type="match status" value="1"/>
</dbReference>
<dbReference type="GO" id="GO:0006429">
    <property type="term" value="P:leucyl-tRNA aminoacylation"/>
    <property type="evidence" value="ECO:0007669"/>
    <property type="project" value="UniProtKB-UniRule"/>
</dbReference>
<dbReference type="EC" id="6.1.1.4" evidence="9"/>
<dbReference type="CDD" id="cd00812">
    <property type="entry name" value="LeuRS_core"/>
    <property type="match status" value="1"/>
</dbReference>
<proteinExistence type="inferred from homology"/>
<evidence type="ECO:0000256" key="3">
    <source>
        <dbReference type="ARBA" id="ARBA00022598"/>
    </source>
</evidence>
<dbReference type="AlphaFoldDB" id="A0A014M2Y7"/>
<comment type="caution">
    <text evidence="15">The sequence shown here is derived from an EMBL/GenBank/DDBJ whole genome shotgun (WGS) entry which is preliminary data.</text>
</comment>
<dbReference type="SUPFAM" id="SSF47323">
    <property type="entry name" value="Anticodon-binding domain of a subclass of class I aminoacyl-tRNA synthetases"/>
    <property type="match status" value="1"/>
</dbReference>
<dbReference type="HAMAP" id="MF_00049_B">
    <property type="entry name" value="Leu_tRNA_synth_B"/>
    <property type="match status" value="1"/>
</dbReference>
<dbReference type="GO" id="GO:0002161">
    <property type="term" value="F:aminoacyl-tRNA deacylase activity"/>
    <property type="evidence" value="ECO:0007669"/>
    <property type="project" value="InterPro"/>
</dbReference>
<dbReference type="InterPro" id="IPR014729">
    <property type="entry name" value="Rossmann-like_a/b/a_fold"/>
</dbReference>
<dbReference type="GO" id="GO:0005829">
    <property type="term" value="C:cytosol"/>
    <property type="evidence" value="ECO:0007669"/>
    <property type="project" value="TreeGrafter"/>
</dbReference>
<dbReference type="Gene3D" id="3.40.50.620">
    <property type="entry name" value="HUPs"/>
    <property type="match status" value="2"/>
</dbReference>
<dbReference type="Gene3D" id="3.10.20.590">
    <property type="match status" value="1"/>
</dbReference>
<dbReference type="NCBIfam" id="TIGR00396">
    <property type="entry name" value="leuS_bact"/>
    <property type="match status" value="1"/>
</dbReference>
<evidence type="ECO:0000313" key="16">
    <source>
        <dbReference type="Proteomes" id="UP000020977"/>
    </source>
</evidence>
<dbReference type="Gene3D" id="1.10.730.10">
    <property type="entry name" value="Isoleucyl-tRNA Synthetase, Domain 1"/>
    <property type="match status" value="1"/>
</dbReference>
<comment type="subcellular location">
    <subcellularLocation>
        <location evidence="9">Cytoplasm</location>
    </subcellularLocation>
</comment>
<evidence type="ECO:0000313" key="15">
    <source>
        <dbReference type="EMBL" id="EXU61308.1"/>
    </source>
</evidence>
<dbReference type="InterPro" id="IPR013155">
    <property type="entry name" value="M/V/L/I-tRNA-synth_anticd-bd"/>
</dbReference>
<keyword evidence="3 9" id="KW-0436">Ligase</keyword>
<organism evidence="15 16">
    <name type="scientific">Mesomycoplasma ovipneumoniae 14811</name>
    <dbReference type="NCBI Taxonomy" id="1188239"/>
    <lineage>
        <taxon>Bacteria</taxon>
        <taxon>Bacillati</taxon>
        <taxon>Mycoplasmatota</taxon>
        <taxon>Mycoplasmoidales</taxon>
        <taxon>Metamycoplasmataceae</taxon>
        <taxon>Mesomycoplasma</taxon>
    </lineage>
</organism>
<evidence type="ECO:0000256" key="8">
    <source>
        <dbReference type="ARBA" id="ARBA00047469"/>
    </source>
</evidence>
<evidence type="ECO:0000256" key="5">
    <source>
        <dbReference type="ARBA" id="ARBA00022840"/>
    </source>
</evidence>
<dbReference type="Pfam" id="PF13603">
    <property type="entry name" value="tRNA-synt_1_2"/>
    <property type="match status" value="1"/>
</dbReference>
<protein>
    <recommendedName>
        <fullName evidence="9">Leucine--tRNA ligase</fullName>
        <ecNumber evidence="9">6.1.1.4</ecNumber>
    </recommendedName>
    <alternativeName>
        <fullName evidence="9">Leucyl-tRNA synthetase</fullName>
        <shortName evidence="9">LeuRS</shortName>
    </alternativeName>
</protein>
<dbReference type="FunFam" id="3.40.50.620:FF:000077">
    <property type="entry name" value="Leucine--tRNA ligase"/>
    <property type="match status" value="1"/>
</dbReference>
<dbReference type="PROSITE" id="PS00178">
    <property type="entry name" value="AA_TRNA_LIGASE_I"/>
    <property type="match status" value="1"/>
</dbReference>
<dbReference type="InterPro" id="IPR015413">
    <property type="entry name" value="Methionyl/Leucyl_tRNA_Synth"/>
</dbReference>
<dbReference type="PANTHER" id="PTHR43740:SF2">
    <property type="entry name" value="LEUCINE--TRNA LIGASE, MITOCHONDRIAL"/>
    <property type="match status" value="1"/>
</dbReference>
<dbReference type="InterPro" id="IPR002300">
    <property type="entry name" value="aa-tRNA-synth_Ia"/>
</dbReference>
<name>A0A014M2Y7_9BACT</name>
<gene>
    <name evidence="9 15" type="primary">leuS</name>
    <name evidence="15" type="ORF">MOVI_1800</name>
</gene>
<dbReference type="Pfam" id="PF00133">
    <property type="entry name" value="tRNA-synt_1"/>
    <property type="match status" value="1"/>
</dbReference>
<dbReference type="PANTHER" id="PTHR43740">
    <property type="entry name" value="LEUCYL-TRNA SYNTHETASE"/>
    <property type="match status" value="1"/>
</dbReference>
<dbReference type="Pfam" id="PF08264">
    <property type="entry name" value="Anticodon_1"/>
    <property type="match status" value="1"/>
</dbReference>
<keyword evidence="5 9" id="KW-0067">ATP-binding</keyword>
<dbReference type="Proteomes" id="UP000020977">
    <property type="component" value="Unassembled WGS sequence"/>
</dbReference>
<feature type="binding site" evidence="9">
    <location>
        <position position="567"/>
    </location>
    <ligand>
        <name>ATP</name>
        <dbReference type="ChEBI" id="CHEBI:30616"/>
    </ligand>
</feature>
<sequence>MYDHKLIEKKWQNYWQKNNVFQTSESSDKKIYILDMFPYPSAAGLHLGHPIGYTASDIIARFKRLNGFDVLHPMGWDAFGLPAEQYAIQTGNHPADFTKKNIENFREQINSFGFSYDWSKEINTSDPKFYEQTQWIFKLLYKVGLAEIRQTQVNWCPKLGTVLANEEISRDKDGNLVSERGSFPVEIKKMDQWVLKITQYAQKLLDGLESINFPDSLKLLQQKWIGKSQGVILKFYFENSQDFIEIFTTKIETIYGVSFLAISPLHDFATNLAKKDAKISDYIEKNSFSSPKLQSQISGIFTNLYMIHPLTSKKIPLYIANYVLNDYGTSAIMGVPAHNLNDLEFAKIFAIDYSEVINDQNLLINSAEFNNFEAQSASKLIFEKLEKLGPAKKSISYKIKDWVFSRQRYWGEPFPVYFDQNGKIYLEEKIVELPHLEKIVPSGDGQSPLALQKDWVFFEKNGKIYRRETNTMPQWAGSSWYYLAYILKQNDGTYLKLDSKEAYKKLQKWLPVDIYIGGQEHAVGHLLYSRFWHKVLFEAGIVPNFEPFDKVIHQGMLLGPDGQKMSKSKGNIINPYTVLDKYGADSVRIFLMFMGPINENRAWDEKGANSIYAWIQRVIRIILKDYKIDPEVEQDSEFSYFYNNFVFEITNLVQDFKFNVAISKLMVYINFLSKLDSIPSKKYLVDFLVILSIFAPHISEELLEKLDQKPLHFHSWPQFDKAKIVKNTYNLPVSINGKTRAILELNDDQSEDEIIEIAKKHYKIQHFLENHSIAKTIFVPKKILNFIVKK</sequence>
<dbReference type="GO" id="GO:0004823">
    <property type="term" value="F:leucine-tRNA ligase activity"/>
    <property type="evidence" value="ECO:0007669"/>
    <property type="project" value="UniProtKB-UniRule"/>
</dbReference>
<dbReference type="InterPro" id="IPR002302">
    <property type="entry name" value="Leu-tRNA-ligase"/>
</dbReference>
<reference evidence="15 16" key="1">
    <citation type="submission" date="2014-03" db="EMBL/GenBank/DDBJ databases">
        <title>Genome sequence of Mycoplasma ovipneumoniae strain 14811.</title>
        <authorList>
            <person name="Sirand-Pugnet P."/>
            <person name="Breton M."/>
            <person name="Dordet-Frisoni E."/>
            <person name="Baranowski E."/>
            <person name="Barre A."/>
            <person name="Couture C."/>
            <person name="Dupuy V."/>
            <person name="Gaurivaud P."/>
            <person name="Jacob D."/>
            <person name="Lemaitre C."/>
            <person name="Manso-Silvan L."/>
            <person name="Nikolski M."/>
            <person name="Nouvel L.-X."/>
            <person name="Poumarat F."/>
            <person name="Tardy F."/>
            <person name="Thebault P."/>
            <person name="Theil S."/>
            <person name="Citti C."/>
            <person name="Thiaucourt F."/>
            <person name="Blanchard A."/>
        </authorList>
    </citation>
    <scope>NUCLEOTIDE SEQUENCE [LARGE SCALE GENOMIC DNA]</scope>
    <source>
        <strain evidence="15 16">14811</strain>
    </source>
</reference>
<evidence type="ECO:0000256" key="2">
    <source>
        <dbReference type="ARBA" id="ARBA00022490"/>
    </source>
</evidence>
<dbReference type="InterPro" id="IPR009080">
    <property type="entry name" value="tRNAsynth_Ia_anticodon-bd"/>
</dbReference>
<evidence type="ECO:0000259" key="12">
    <source>
        <dbReference type="Pfam" id="PF08264"/>
    </source>
</evidence>
<dbReference type="InterPro" id="IPR001412">
    <property type="entry name" value="aa-tRNA-synth_I_CS"/>
</dbReference>
<dbReference type="SUPFAM" id="SSF52374">
    <property type="entry name" value="Nucleotidylyl transferase"/>
    <property type="match status" value="1"/>
</dbReference>
<keyword evidence="4 9" id="KW-0547">Nucleotide-binding</keyword>
<accession>A0A014M2Y7</accession>
<keyword evidence="2 9" id="KW-0963">Cytoplasm</keyword>
<evidence type="ECO:0000259" key="11">
    <source>
        <dbReference type="Pfam" id="PF00133"/>
    </source>
</evidence>
<feature type="domain" description="Methionyl/Valyl/Leucyl/Isoleucyl-tRNA synthetase anticodon-binding" evidence="12">
    <location>
        <begin position="639"/>
        <end position="754"/>
    </location>
</feature>
<feature type="domain" description="Methionyl/Leucyl tRNA synthetase" evidence="13">
    <location>
        <begin position="37"/>
        <end position="168"/>
    </location>
</feature>
<feature type="domain" description="Aminoacyl-tRNA synthetase class Ia" evidence="11">
    <location>
        <begin position="398"/>
        <end position="596"/>
    </location>
</feature>
<dbReference type="PATRIC" id="fig|1188239.3.peg.467"/>
<evidence type="ECO:0000256" key="1">
    <source>
        <dbReference type="ARBA" id="ARBA00005594"/>
    </source>
</evidence>
<dbReference type="STRING" id="1188239.MOVI_1800"/>
<comment type="caution">
    <text evidence="9">Lacks conserved residue(s) required for the propagation of feature annotation.</text>
</comment>
<evidence type="ECO:0000256" key="10">
    <source>
        <dbReference type="RuleBase" id="RU363035"/>
    </source>
</evidence>